<feature type="transmembrane region" description="Helical" evidence="23">
    <location>
        <begin position="1186"/>
        <end position="1207"/>
    </location>
</feature>
<evidence type="ECO:0000256" key="7">
    <source>
        <dbReference type="ARBA" id="ARBA00022723"/>
    </source>
</evidence>
<feature type="binding site" evidence="22">
    <location>
        <position position="653"/>
    </location>
    <ligand>
        <name>Mg(2+)</name>
        <dbReference type="ChEBI" id="CHEBI:18420"/>
    </ligand>
</feature>
<feature type="binding site" evidence="21">
    <location>
        <position position="655"/>
    </location>
    <ligand>
        <name>ATP</name>
        <dbReference type="ChEBI" id="CHEBI:30616"/>
    </ligand>
</feature>
<comment type="catalytic activity">
    <reaction evidence="17">
        <text>a beta-D-glucosyl-(1&lt;-&gt;1')-N-acylsphing-4-enine(out) + ATP + H2O = a beta-D-glucosyl-(1&lt;-&gt;1')-N-acylsphing-4-enine(in) + ADP + phosphate + H(+)</text>
        <dbReference type="Rhea" id="RHEA:66036"/>
        <dbReference type="ChEBI" id="CHEBI:15377"/>
        <dbReference type="ChEBI" id="CHEBI:15378"/>
        <dbReference type="ChEBI" id="CHEBI:22801"/>
        <dbReference type="ChEBI" id="CHEBI:30616"/>
        <dbReference type="ChEBI" id="CHEBI:43474"/>
        <dbReference type="ChEBI" id="CHEBI:456216"/>
    </reaction>
    <physiologicalReaction direction="left-to-right" evidence="17">
        <dbReference type="Rhea" id="RHEA:66037"/>
    </physiologicalReaction>
</comment>
<feature type="region of interest" description="Disordered" evidence="24">
    <location>
        <begin position="250"/>
        <end position="324"/>
    </location>
</feature>
<dbReference type="OrthoDB" id="377733at2759"/>
<dbReference type="GO" id="GO:0006897">
    <property type="term" value="P:endocytosis"/>
    <property type="evidence" value="ECO:0007669"/>
    <property type="project" value="UniProtKB-ARBA"/>
</dbReference>
<dbReference type="GO" id="GO:0140351">
    <property type="term" value="F:glycosylceramide flippase activity"/>
    <property type="evidence" value="ECO:0007669"/>
    <property type="project" value="UniProtKB-ARBA"/>
</dbReference>
<keyword evidence="9 21" id="KW-0067">ATP-binding</keyword>
<dbReference type="Proteomes" id="UP000664203">
    <property type="component" value="Unassembled WGS sequence"/>
</dbReference>
<feature type="active site" description="4-aspartylphosphate intermediate" evidence="20">
    <location>
        <position position="653"/>
    </location>
</feature>
<dbReference type="FunFam" id="3.40.1110.10:FF:000048">
    <property type="entry name" value="Phospholipid-transporting ATPase"/>
    <property type="match status" value="1"/>
</dbReference>
<feature type="binding site" evidence="21">
    <location>
        <position position="966"/>
    </location>
    <ligand>
        <name>ATP</name>
        <dbReference type="ChEBI" id="CHEBI:30616"/>
    </ligand>
</feature>
<keyword evidence="11 23" id="KW-1278">Translocase</keyword>
<dbReference type="GO" id="GO:0007163">
    <property type="term" value="P:establishment or maintenance of cell polarity"/>
    <property type="evidence" value="ECO:0007669"/>
    <property type="project" value="UniProtKB-ARBA"/>
</dbReference>
<gene>
    <name evidence="27" type="ORF">ALECFALPRED_004527</name>
</gene>
<evidence type="ECO:0000256" key="18">
    <source>
        <dbReference type="ARBA" id="ARBA00051303"/>
    </source>
</evidence>
<evidence type="ECO:0000256" key="3">
    <source>
        <dbReference type="ARBA" id="ARBA00008109"/>
    </source>
</evidence>
<feature type="transmembrane region" description="Helical" evidence="23">
    <location>
        <begin position="584"/>
        <end position="607"/>
    </location>
</feature>
<evidence type="ECO:0000256" key="17">
    <source>
        <dbReference type="ARBA" id="ARBA00050913"/>
    </source>
</evidence>
<comment type="catalytic activity">
    <reaction evidence="19">
        <text>a 1,2-diacyl-sn-glycero-3-phosphocholine(out) + ATP + H2O = a 1,2-diacyl-sn-glycero-3-phosphocholine(in) + ADP + phosphate + H(+)</text>
        <dbReference type="Rhea" id="RHEA:38583"/>
        <dbReference type="ChEBI" id="CHEBI:15377"/>
        <dbReference type="ChEBI" id="CHEBI:15378"/>
        <dbReference type="ChEBI" id="CHEBI:30616"/>
        <dbReference type="ChEBI" id="CHEBI:43474"/>
        <dbReference type="ChEBI" id="CHEBI:57643"/>
        <dbReference type="ChEBI" id="CHEBI:456216"/>
    </reaction>
    <physiologicalReaction direction="left-to-right" evidence="19">
        <dbReference type="Rhea" id="RHEA:38584"/>
    </physiologicalReaction>
</comment>
<feature type="region of interest" description="Disordered" evidence="24">
    <location>
        <begin position="1403"/>
        <end position="1481"/>
    </location>
</feature>
<feature type="transmembrane region" description="Helical" evidence="23">
    <location>
        <begin position="1237"/>
        <end position="1258"/>
    </location>
</feature>
<dbReference type="GO" id="GO:0000287">
    <property type="term" value="F:magnesium ion binding"/>
    <property type="evidence" value="ECO:0007669"/>
    <property type="project" value="UniProtKB-UniRule"/>
</dbReference>
<feature type="binding site" evidence="21">
    <location>
        <position position="1077"/>
    </location>
    <ligand>
        <name>ATP</name>
        <dbReference type="ChEBI" id="CHEBI:30616"/>
    </ligand>
</feature>
<feature type="binding site" evidence="21">
    <location>
        <position position="828"/>
    </location>
    <ligand>
        <name>ATP</name>
        <dbReference type="ChEBI" id="CHEBI:30616"/>
    </ligand>
</feature>
<dbReference type="Pfam" id="PF16209">
    <property type="entry name" value="PhoLip_ATPase_N"/>
    <property type="match status" value="1"/>
</dbReference>
<dbReference type="Gene3D" id="2.70.150.10">
    <property type="entry name" value="Calcium-transporting ATPase, cytoplasmic transduction domain A"/>
    <property type="match status" value="1"/>
</dbReference>
<feature type="compositionally biased region" description="Polar residues" evidence="24">
    <location>
        <begin position="273"/>
        <end position="285"/>
    </location>
</feature>
<feature type="domain" description="P-type ATPase C-terminal" evidence="26">
    <location>
        <begin position="1123"/>
        <end position="1372"/>
    </location>
</feature>
<keyword evidence="7 22" id="KW-0479">Metal-binding</keyword>
<dbReference type="CDD" id="cd02073">
    <property type="entry name" value="P-type_ATPase_APLT_Dnf-like"/>
    <property type="match status" value="1"/>
</dbReference>
<dbReference type="InterPro" id="IPR023299">
    <property type="entry name" value="ATPase_P-typ_cyto_dom_N"/>
</dbReference>
<dbReference type="EC" id="7.6.2.1" evidence="23"/>
<feature type="binding site" evidence="21">
    <location>
        <position position="653"/>
    </location>
    <ligand>
        <name>ATP</name>
        <dbReference type="ChEBI" id="CHEBI:30616"/>
    </ligand>
</feature>
<feature type="transmembrane region" description="Helical" evidence="23">
    <location>
        <begin position="159"/>
        <end position="181"/>
    </location>
</feature>
<evidence type="ECO:0000256" key="15">
    <source>
        <dbReference type="ARBA" id="ARBA00034036"/>
    </source>
</evidence>
<protein>
    <recommendedName>
        <fullName evidence="23">Phospholipid-transporting ATPase</fullName>
        <ecNumber evidence="23">7.6.2.1</ecNumber>
    </recommendedName>
</protein>
<evidence type="ECO:0000256" key="8">
    <source>
        <dbReference type="ARBA" id="ARBA00022741"/>
    </source>
</evidence>
<dbReference type="FunFam" id="3.40.50.1000:FF:000108">
    <property type="entry name" value="Phospholipid-transporting ATPase"/>
    <property type="match status" value="1"/>
</dbReference>
<comment type="catalytic activity">
    <reaction evidence="18">
        <text>a 1,2-diacyl-sn-glycero-3-phospho-L-serine(out) + ATP + H2O = a 1,2-diacyl-sn-glycero-3-phospho-L-serine(in) + ADP + phosphate + H(+)</text>
        <dbReference type="Rhea" id="RHEA:38567"/>
        <dbReference type="ChEBI" id="CHEBI:15377"/>
        <dbReference type="ChEBI" id="CHEBI:15378"/>
        <dbReference type="ChEBI" id="CHEBI:30616"/>
        <dbReference type="ChEBI" id="CHEBI:43474"/>
        <dbReference type="ChEBI" id="CHEBI:57262"/>
        <dbReference type="ChEBI" id="CHEBI:456216"/>
    </reaction>
    <physiologicalReaction direction="left-to-right" evidence="18">
        <dbReference type="Rhea" id="RHEA:38568"/>
    </physiologicalReaction>
</comment>
<dbReference type="InterPro" id="IPR006539">
    <property type="entry name" value="P-type_ATPase_IV"/>
</dbReference>
<evidence type="ECO:0000256" key="6">
    <source>
        <dbReference type="ARBA" id="ARBA00022692"/>
    </source>
</evidence>
<keyword evidence="14 23" id="KW-0472">Membrane</keyword>
<evidence type="ECO:0000256" key="13">
    <source>
        <dbReference type="ARBA" id="ARBA00023055"/>
    </source>
</evidence>
<feature type="transmembrane region" description="Helical" evidence="23">
    <location>
        <begin position="134"/>
        <end position="153"/>
    </location>
</feature>
<dbReference type="EMBL" id="CAJPDR010000028">
    <property type="protein sequence ID" value="CAF9908424.1"/>
    <property type="molecule type" value="Genomic_DNA"/>
</dbReference>
<evidence type="ECO:0000256" key="12">
    <source>
        <dbReference type="ARBA" id="ARBA00022989"/>
    </source>
</evidence>
<evidence type="ECO:0000313" key="27">
    <source>
        <dbReference type="EMBL" id="CAF9908424.1"/>
    </source>
</evidence>
<feature type="compositionally biased region" description="Basic and acidic residues" evidence="24">
    <location>
        <begin position="1469"/>
        <end position="1481"/>
    </location>
</feature>
<feature type="transmembrane region" description="Helical" evidence="23">
    <location>
        <begin position="1155"/>
        <end position="1174"/>
    </location>
</feature>
<dbReference type="PANTHER" id="PTHR24092">
    <property type="entry name" value="PROBABLE PHOSPHOLIPID-TRANSPORTING ATPASE"/>
    <property type="match status" value="1"/>
</dbReference>
<evidence type="ECO:0000259" key="25">
    <source>
        <dbReference type="Pfam" id="PF16209"/>
    </source>
</evidence>
<dbReference type="GO" id="GO:0070867">
    <property type="term" value="C:mating projection tip membrane"/>
    <property type="evidence" value="ECO:0007669"/>
    <property type="project" value="UniProtKB-ARBA"/>
</dbReference>
<dbReference type="Pfam" id="PF16212">
    <property type="entry name" value="PhoLip_ATPase_C"/>
    <property type="match status" value="1"/>
</dbReference>
<comment type="catalytic activity">
    <reaction evidence="16">
        <text>a 1,2-diacyl-sn-glycero-3-phosphoethanolamine(out) + ATP + H2O = a 1,2-diacyl-sn-glycero-3-phosphoethanolamine(in) + ADP + phosphate + H(+)</text>
        <dbReference type="Rhea" id="RHEA:66132"/>
        <dbReference type="ChEBI" id="CHEBI:15377"/>
        <dbReference type="ChEBI" id="CHEBI:15378"/>
        <dbReference type="ChEBI" id="CHEBI:30616"/>
        <dbReference type="ChEBI" id="CHEBI:43474"/>
        <dbReference type="ChEBI" id="CHEBI:64612"/>
        <dbReference type="ChEBI" id="CHEBI:456216"/>
    </reaction>
    <physiologicalReaction direction="left-to-right" evidence="16">
        <dbReference type="Rhea" id="RHEA:66133"/>
    </physiologicalReaction>
</comment>
<dbReference type="NCBIfam" id="TIGR01652">
    <property type="entry name" value="ATPase-Plipid"/>
    <property type="match status" value="1"/>
</dbReference>
<feature type="binding site" evidence="21">
    <location>
        <position position="851"/>
    </location>
    <ligand>
        <name>ATP</name>
        <dbReference type="ChEBI" id="CHEBI:30616"/>
    </ligand>
</feature>
<keyword evidence="13" id="KW-0445">Lipid transport</keyword>
<dbReference type="InterPro" id="IPR008250">
    <property type="entry name" value="ATPase_P-typ_transduc_dom_A_sf"/>
</dbReference>
<evidence type="ECO:0000256" key="21">
    <source>
        <dbReference type="PIRSR" id="PIRSR606539-2"/>
    </source>
</evidence>
<dbReference type="InterPro" id="IPR036412">
    <property type="entry name" value="HAD-like_sf"/>
</dbReference>
<feature type="binding site" evidence="22">
    <location>
        <position position="1101"/>
    </location>
    <ligand>
        <name>Mg(2+)</name>
        <dbReference type="ChEBI" id="CHEBI:18420"/>
    </ligand>
</feature>
<accession>A0A8H3ICE1</accession>
<dbReference type="SUPFAM" id="SSF81653">
    <property type="entry name" value="Calcium ATPase, transduction domain A"/>
    <property type="match status" value="1"/>
</dbReference>
<dbReference type="SUPFAM" id="SSF81665">
    <property type="entry name" value="Calcium ATPase, transmembrane domain M"/>
    <property type="match status" value="1"/>
</dbReference>
<name>A0A8H3ICE1_9LECA</name>
<evidence type="ECO:0000256" key="2">
    <source>
        <dbReference type="ARBA" id="ARBA00004651"/>
    </source>
</evidence>
<feature type="domain" description="P-type ATPase N-terminal" evidence="25">
    <location>
        <begin position="103"/>
        <end position="156"/>
    </location>
</feature>
<dbReference type="GO" id="GO:0005524">
    <property type="term" value="F:ATP binding"/>
    <property type="evidence" value="ECO:0007669"/>
    <property type="project" value="UniProtKB-UniRule"/>
</dbReference>
<evidence type="ECO:0000256" key="22">
    <source>
        <dbReference type="PIRSR" id="PIRSR606539-3"/>
    </source>
</evidence>
<dbReference type="InterPro" id="IPR032630">
    <property type="entry name" value="P_typ_ATPase_c"/>
</dbReference>
<feature type="binding site" evidence="22">
    <location>
        <position position="655"/>
    </location>
    <ligand>
        <name>Mg(2+)</name>
        <dbReference type="ChEBI" id="CHEBI:18420"/>
    </ligand>
</feature>
<feature type="transmembrane region" description="Helical" evidence="23">
    <location>
        <begin position="539"/>
        <end position="564"/>
    </location>
</feature>
<keyword evidence="28" id="KW-1185">Reference proteome</keyword>
<feature type="transmembrane region" description="Helical" evidence="23">
    <location>
        <begin position="1303"/>
        <end position="1323"/>
    </location>
</feature>
<dbReference type="InterPro" id="IPR023298">
    <property type="entry name" value="ATPase_P-typ_TM_dom_sf"/>
</dbReference>
<feature type="binding site" evidence="21">
    <location>
        <position position="1101"/>
    </location>
    <ligand>
        <name>ATP</name>
        <dbReference type="ChEBI" id="CHEBI:30616"/>
    </ligand>
</feature>
<feature type="binding site" evidence="22">
    <location>
        <position position="1097"/>
    </location>
    <ligand>
        <name>Mg(2+)</name>
        <dbReference type="ChEBI" id="CHEBI:18420"/>
    </ligand>
</feature>
<evidence type="ECO:0000313" key="28">
    <source>
        <dbReference type="Proteomes" id="UP000664203"/>
    </source>
</evidence>
<dbReference type="PROSITE" id="PS00154">
    <property type="entry name" value="ATPASE_E1_E2"/>
    <property type="match status" value="1"/>
</dbReference>
<dbReference type="GO" id="GO:1990531">
    <property type="term" value="C:phospholipid-translocating ATPase complex"/>
    <property type="evidence" value="ECO:0007669"/>
    <property type="project" value="UniProtKB-ARBA"/>
</dbReference>
<dbReference type="NCBIfam" id="TIGR01494">
    <property type="entry name" value="ATPase_P-type"/>
    <property type="match status" value="1"/>
</dbReference>
<dbReference type="GO" id="GO:0016887">
    <property type="term" value="F:ATP hydrolysis activity"/>
    <property type="evidence" value="ECO:0007669"/>
    <property type="project" value="InterPro"/>
</dbReference>
<comment type="cofactor">
    <cofactor evidence="1 22">
        <name>Mg(2+)</name>
        <dbReference type="ChEBI" id="CHEBI:18420"/>
    </cofactor>
</comment>
<dbReference type="Pfam" id="PF13246">
    <property type="entry name" value="Cation_ATPase"/>
    <property type="match status" value="1"/>
</dbReference>
<evidence type="ECO:0000256" key="9">
    <source>
        <dbReference type="ARBA" id="ARBA00022840"/>
    </source>
</evidence>
<evidence type="ECO:0000256" key="24">
    <source>
        <dbReference type="SAM" id="MobiDB-lite"/>
    </source>
</evidence>
<keyword evidence="8 21" id="KW-0547">Nucleotide-binding</keyword>
<evidence type="ECO:0000256" key="20">
    <source>
        <dbReference type="PIRSR" id="PIRSR606539-1"/>
    </source>
</evidence>
<feature type="transmembrane region" description="Helical" evidence="23">
    <location>
        <begin position="1278"/>
        <end position="1296"/>
    </location>
</feature>
<feature type="binding site" evidence="21">
    <location>
        <position position="1071"/>
    </location>
    <ligand>
        <name>ATP</name>
        <dbReference type="ChEBI" id="CHEBI:30616"/>
    </ligand>
</feature>
<keyword evidence="5" id="KW-1003">Cell membrane</keyword>
<feature type="binding site" evidence="21">
    <location>
        <position position="1100"/>
    </location>
    <ligand>
        <name>ATP</name>
        <dbReference type="ChEBI" id="CHEBI:30616"/>
    </ligand>
</feature>
<keyword evidence="6 23" id="KW-0812">Transmembrane</keyword>
<dbReference type="SUPFAM" id="SSF81660">
    <property type="entry name" value="Metal cation-transporting ATPase, ATP-binding domain N"/>
    <property type="match status" value="1"/>
</dbReference>
<evidence type="ECO:0000256" key="16">
    <source>
        <dbReference type="ARBA" id="ARBA00049128"/>
    </source>
</evidence>
<dbReference type="PRINTS" id="PR00119">
    <property type="entry name" value="CATATPASE"/>
</dbReference>
<comment type="similarity">
    <text evidence="3 23">Belongs to the cation transport ATPase (P-type) (TC 3.A.3) family. Type IV subfamily.</text>
</comment>
<keyword evidence="10 22" id="KW-0460">Magnesium</keyword>
<reference evidence="27" key="1">
    <citation type="submission" date="2021-03" db="EMBL/GenBank/DDBJ databases">
        <authorList>
            <person name="Tagirdzhanova G."/>
        </authorList>
    </citation>
    <scope>NUCLEOTIDE SEQUENCE</scope>
</reference>
<comment type="subcellular location">
    <subcellularLocation>
        <location evidence="2">Cell membrane</location>
        <topology evidence="2">Multi-pass membrane protein</topology>
    </subcellularLocation>
    <subcellularLocation>
        <location evidence="23">Membrane</location>
        <topology evidence="23">Multi-pass membrane protein</topology>
    </subcellularLocation>
</comment>
<dbReference type="GO" id="GO:0099040">
    <property type="term" value="P:ceramide translocation"/>
    <property type="evidence" value="ECO:0007669"/>
    <property type="project" value="UniProtKB-ARBA"/>
</dbReference>
<feature type="region of interest" description="Disordered" evidence="24">
    <location>
        <begin position="1506"/>
        <end position="1526"/>
    </location>
</feature>
<evidence type="ECO:0000259" key="26">
    <source>
        <dbReference type="Pfam" id="PF16212"/>
    </source>
</evidence>
<dbReference type="SFLD" id="SFLDF00027">
    <property type="entry name" value="p-type_atpase"/>
    <property type="match status" value="1"/>
</dbReference>
<dbReference type="FunFam" id="3.40.50.1000:FF:000001">
    <property type="entry name" value="Phospholipid-transporting ATPase IC"/>
    <property type="match status" value="1"/>
</dbReference>
<keyword evidence="4" id="KW-0813">Transport</keyword>
<feature type="compositionally biased region" description="Basic residues" evidence="24">
    <location>
        <begin position="33"/>
        <end position="47"/>
    </location>
</feature>
<feature type="binding site" evidence="21">
    <location>
        <position position="968"/>
    </location>
    <ligand>
        <name>ATP</name>
        <dbReference type="ChEBI" id="CHEBI:30616"/>
    </ligand>
</feature>
<dbReference type="SFLD" id="SFLDS00003">
    <property type="entry name" value="Haloacid_Dehalogenase"/>
    <property type="match status" value="1"/>
</dbReference>
<feature type="binding site" evidence="21">
    <location>
        <position position="967"/>
    </location>
    <ligand>
        <name>ATP</name>
        <dbReference type="ChEBI" id="CHEBI:30616"/>
    </ligand>
</feature>
<feature type="binding site" evidence="21">
    <location>
        <position position="886"/>
    </location>
    <ligand>
        <name>ATP</name>
        <dbReference type="ChEBI" id="CHEBI:30616"/>
    </ligand>
</feature>
<feature type="binding site" evidence="21">
    <location>
        <position position="787"/>
    </location>
    <ligand>
        <name>ATP</name>
        <dbReference type="ChEBI" id="CHEBI:30616"/>
    </ligand>
</feature>
<evidence type="ECO:0000256" key="5">
    <source>
        <dbReference type="ARBA" id="ARBA00022475"/>
    </source>
</evidence>
<evidence type="ECO:0000256" key="4">
    <source>
        <dbReference type="ARBA" id="ARBA00022448"/>
    </source>
</evidence>
<comment type="catalytic activity">
    <reaction evidence="15 23">
        <text>ATP + H2O + phospholipidSide 1 = ADP + phosphate + phospholipidSide 2.</text>
        <dbReference type="EC" id="7.6.2.1"/>
    </reaction>
</comment>
<dbReference type="InterPro" id="IPR023214">
    <property type="entry name" value="HAD_sf"/>
</dbReference>
<feature type="compositionally biased region" description="Polar residues" evidence="24">
    <location>
        <begin position="1438"/>
        <end position="1454"/>
    </location>
</feature>
<proteinExistence type="inferred from homology"/>
<dbReference type="PANTHER" id="PTHR24092:SF180">
    <property type="entry name" value="PHOSPHOLIPID-TRANSPORTING ATPASE DNF1-RELATED"/>
    <property type="match status" value="1"/>
</dbReference>
<feature type="transmembrane region" description="Helical" evidence="23">
    <location>
        <begin position="1343"/>
        <end position="1363"/>
    </location>
</feature>
<feature type="compositionally biased region" description="Basic and acidic residues" evidence="24">
    <location>
        <begin position="250"/>
        <end position="263"/>
    </location>
</feature>
<keyword evidence="12 23" id="KW-1133">Transmembrane helix</keyword>
<evidence type="ECO:0000256" key="1">
    <source>
        <dbReference type="ARBA" id="ARBA00001946"/>
    </source>
</evidence>
<evidence type="ECO:0000256" key="19">
    <source>
        <dbReference type="ARBA" id="ARBA00052223"/>
    </source>
</evidence>
<dbReference type="SFLD" id="SFLDG00002">
    <property type="entry name" value="C1.7:_P-type_atpase_like"/>
    <property type="match status" value="1"/>
</dbReference>
<feature type="compositionally biased region" description="Basic and acidic residues" evidence="24">
    <location>
        <begin position="48"/>
        <end position="69"/>
    </location>
</feature>
<evidence type="ECO:0000256" key="11">
    <source>
        <dbReference type="ARBA" id="ARBA00022967"/>
    </source>
</evidence>
<comment type="caution">
    <text evidence="27">The sequence shown here is derived from an EMBL/GenBank/DDBJ whole genome shotgun (WGS) entry which is preliminary data.</text>
</comment>
<evidence type="ECO:0000256" key="23">
    <source>
        <dbReference type="RuleBase" id="RU362033"/>
    </source>
</evidence>
<dbReference type="Gene3D" id="3.40.1110.10">
    <property type="entry name" value="Calcium-transporting ATPase, cytoplasmic domain N"/>
    <property type="match status" value="1"/>
</dbReference>
<dbReference type="Gene3D" id="3.40.50.1000">
    <property type="entry name" value="HAD superfamily/HAD-like"/>
    <property type="match status" value="1"/>
</dbReference>
<dbReference type="InterPro" id="IPR001757">
    <property type="entry name" value="P_typ_ATPase"/>
</dbReference>
<evidence type="ECO:0000256" key="14">
    <source>
        <dbReference type="ARBA" id="ARBA00023136"/>
    </source>
</evidence>
<evidence type="ECO:0000256" key="10">
    <source>
        <dbReference type="ARBA" id="ARBA00022842"/>
    </source>
</evidence>
<dbReference type="SUPFAM" id="SSF56784">
    <property type="entry name" value="HAD-like"/>
    <property type="match status" value="1"/>
</dbReference>
<sequence>MAIQPYQKDSNVSNPIKRIRWATQRVTGANEQKKRHSIIGRLHHRKVGSSEKKRESGEGSHLDGIHEETDTSTESGDQEDSRRRIFFNIPLPEDAKDEDGRPLAKYARNKIRTAKYTPLSFIPKNLWFQFHNIANIYFLFVIVLACTMLMHHAEQFFSIFGASNPGLGSVPLIVILFVTAVKDAIEDWRRTVLDNELNNSPVHRLVEWNNVNSSADNVSLWRRIKKGTTRGIMQMFRFFKSKSRRKSHDEKIYAERALDEPRPSGETMRTRHSVSSRTSFHSVQSRAEVDEIQMTPVPSPQPGQRGVTESSRLTSGERPGTSFSYEDDNLVLETAYGKLASPNGSNDESCPAPAKFYGNLIDPLKSVPGKAKFKKDHWKSVQVGDFLRIYNEDQIPADLVVLSTSDPDGACYVETKGLDGETNLKVRQALHSGRKIKHAKDCEQTEFVIESDAPQANLYQYSGAARWTQRDTKNPAEAGTQMAEPISINNLLLRGCTLRNTEWVLGVVVFTGRETKIMLNSGMTPSKRSRIARELNWDVIYNFVILFFMCLLSGIINGVIWSQGNNSLDYFEFGSIGGKPSLDGFITFWASVILFQNLVPISLYISLEIIRTAQAFFIYSDTFMYYEKLDYPCTPKSWNISDDVGQIEYIFSDKTGTLTQNVMEFKKCSINGLPYGEAYTEAQAGMQRRQGVDIETEGAKAHKQIAQDRIKMLEDLRKMHNNPYLHDDELTFVAPDFVTDLEGRSGPEQKLAAEKFMLALALCHTVITERTPGDPPRIEYKAQSPDEAALVATARDCGFTVTGRSTDGIILNILGEEREYTVLNTLEFNSSRKRMSAIIRMPDGRIVLFCKGADSVIYSRLKRGEQQQLRKVTAEHLEMFAREGLRTLCIAQKEIGETEYRIWNKEHDLAAAAIIDREDKLEVVSDAIERDLDLIGGTAIEDRLQDGVPDTIALLADAGIKLWVLTGDKVETAINIGFSCNLLSNEMDLIVFKVQEGSPGSAEAELDRHLASFNITGSDEELKAARKNHEPPGPTHAIVIDGDALKLLLEEGLRQKFLLLCKMCKSVLCCRVSPAQKAAVVQMVKNGLDVMTLSIGDGANDVAMIQEADVGVGIAGEEGRQAVMSSDYAIGQFRFLQRLILVHGRWSYRRLAETIANFFYKNIVWTFALFWYQIYNNFDCSYLFDYTYILLVNLAFTSLAVIFMGILDQDVNDKVSLAVPQLYRRGIERKEWSQKKFWLYMLDGIYQSLICFFMPFLLFRPATFNTSNGLDLNDNKRIGVYTATATIVVVNLYILLNTYRWDWLMLLLVSISILLIWFWTGVYTAFSSSDQFYKAAPEVYGELSFWVLTLLTVSICLMPRFTIKSFQKMYFPLDVDVIREQVRQGRFKYLDKYEAYVPPGKVPSAASSDVSQPAKAVPGTRTPLEDDERPIYPPSVAATGTTHNARSQNGSDGTDYTGHKPSFEQPRVSFDRPRPSFDRMRNSMDQIRPSYEASNDFTSAALLTRVESSHSDVHTSKARHGQSSLR</sequence>
<dbReference type="InterPro" id="IPR044492">
    <property type="entry name" value="P_typ_ATPase_HD_dom"/>
</dbReference>
<dbReference type="InterPro" id="IPR018303">
    <property type="entry name" value="ATPase_P-typ_P_site"/>
</dbReference>
<feature type="binding site" evidence="21">
    <location>
        <position position="654"/>
    </location>
    <ligand>
        <name>ATP</name>
        <dbReference type="ChEBI" id="CHEBI:30616"/>
    </ligand>
</feature>
<dbReference type="GO" id="GO:0140346">
    <property type="term" value="F:phosphatidylserine flippase activity"/>
    <property type="evidence" value="ECO:0007669"/>
    <property type="project" value="UniProtKB-ARBA"/>
</dbReference>
<feature type="region of interest" description="Disordered" evidence="24">
    <location>
        <begin position="23"/>
        <end position="80"/>
    </location>
</feature>
<dbReference type="InterPro" id="IPR032631">
    <property type="entry name" value="P-type_ATPase_N"/>
</dbReference>
<organism evidence="27 28">
    <name type="scientific">Alectoria fallacina</name>
    <dbReference type="NCBI Taxonomy" id="1903189"/>
    <lineage>
        <taxon>Eukaryota</taxon>
        <taxon>Fungi</taxon>
        <taxon>Dikarya</taxon>
        <taxon>Ascomycota</taxon>
        <taxon>Pezizomycotina</taxon>
        <taxon>Lecanoromycetes</taxon>
        <taxon>OSLEUM clade</taxon>
        <taxon>Lecanoromycetidae</taxon>
        <taxon>Lecanorales</taxon>
        <taxon>Lecanorineae</taxon>
        <taxon>Parmeliaceae</taxon>
        <taxon>Alectoria</taxon>
    </lineage>
</organism>